<dbReference type="EMBL" id="WHOA01000098">
    <property type="protein sequence ID" value="NOU72667.1"/>
    <property type="molecule type" value="Genomic_DNA"/>
</dbReference>
<dbReference type="CDD" id="cd06587">
    <property type="entry name" value="VOC"/>
    <property type="match status" value="1"/>
</dbReference>
<dbReference type="Pfam" id="PF00903">
    <property type="entry name" value="Glyoxalase"/>
    <property type="match status" value="1"/>
</dbReference>
<dbReference type="RefSeq" id="WP_171643955.1">
    <property type="nucleotide sequence ID" value="NZ_WHOA01000098.1"/>
</dbReference>
<comment type="caution">
    <text evidence="3">The sequence shown here is derived from an EMBL/GenBank/DDBJ whole genome shotgun (WGS) entry which is preliminary data.</text>
</comment>
<feature type="region of interest" description="Disordered" evidence="1">
    <location>
        <begin position="120"/>
        <end position="139"/>
    </location>
</feature>
<keyword evidence="4" id="KW-1185">Reference proteome</keyword>
<dbReference type="Proteomes" id="UP000616779">
    <property type="component" value="Unassembled WGS sequence"/>
</dbReference>
<evidence type="ECO:0000313" key="4">
    <source>
        <dbReference type="Proteomes" id="UP000616779"/>
    </source>
</evidence>
<dbReference type="InterPro" id="IPR004360">
    <property type="entry name" value="Glyas_Fos-R_dOase_dom"/>
</dbReference>
<evidence type="ECO:0000259" key="2">
    <source>
        <dbReference type="PROSITE" id="PS51819"/>
    </source>
</evidence>
<feature type="domain" description="VOC" evidence="2">
    <location>
        <begin position="2"/>
        <end position="124"/>
    </location>
</feature>
<gene>
    <name evidence="3" type="ORF">GC098_14750</name>
</gene>
<dbReference type="InterPro" id="IPR029068">
    <property type="entry name" value="Glyas_Bleomycin-R_OHBP_Dase"/>
</dbReference>
<dbReference type="Gene3D" id="3.10.180.10">
    <property type="entry name" value="2,3-Dihydroxybiphenyl 1,2-Dioxygenase, domain 1"/>
    <property type="match status" value="1"/>
</dbReference>
<dbReference type="InterPro" id="IPR037523">
    <property type="entry name" value="VOC_core"/>
</dbReference>
<organism evidence="3 4">
    <name type="scientific">Paenibacillus phytorum</name>
    <dbReference type="NCBI Taxonomy" id="2654977"/>
    <lineage>
        <taxon>Bacteria</taxon>
        <taxon>Bacillati</taxon>
        <taxon>Bacillota</taxon>
        <taxon>Bacilli</taxon>
        <taxon>Bacillales</taxon>
        <taxon>Paenibacillaceae</taxon>
        <taxon>Paenibacillus</taxon>
    </lineage>
</organism>
<proteinExistence type="predicted"/>
<reference evidence="3 4" key="1">
    <citation type="submission" date="2019-10" db="EMBL/GenBank/DDBJ databases">
        <title>Description of Paenibacillus terrestris sp. nov.</title>
        <authorList>
            <person name="Carlier A."/>
            <person name="Qi S."/>
        </authorList>
    </citation>
    <scope>NUCLEOTIDE SEQUENCE [LARGE SCALE GENOMIC DNA]</scope>
    <source>
        <strain evidence="3 4">LMG 31458</strain>
    </source>
</reference>
<protein>
    <submittedName>
        <fullName evidence="3">VOC family protein</fullName>
    </submittedName>
</protein>
<evidence type="ECO:0000313" key="3">
    <source>
        <dbReference type="EMBL" id="NOU72667.1"/>
    </source>
</evidence>
<dbReference type="SUPFAM" id="SSF54593">
    <property type="entry name" value="Glyoxalase/Bleomycin resistance protein/Dihydroxybiphenyl dioxygenase"/>
    <property type="match status" value="1"/>
</dbReference>
<evidence type="ECO:0000256" key="1">
    <source>
        <dbReference type="SAM" id="MobiDB-lite"/>
    </source>
</evidence>
<sequence>MAPIRVRYIVDDVDATIAFYTQHLDFIVKAHPAPSFAVLQRGDLNLLVNAKNGQGGAAQAMPDGRKPEPGGWNRIQIEVDDLGGFVETLRKAGLRFRNDIVTGFGGKQILLDDPSGNPIELFEPASKTTTIQKTTKRRN</sequence>
<accession>A0ABX1XVW1</accession>
<dbReference type="PROSITE" id="PS51819">
    <property type="entry name" value="VOC"/>
    <property type="match status" value="1"/>
</dbReference>
<name>A0ABX1XVW1_9BACL</name>